<protein>
    <submittedName>
        <fullName evidence="2">Lysophospholipase</fullName>
    </submittedName>
</protein>
<accession>A0A3M4VEU9</accession>
<dbReference type="SUPFAM" id="SSF53474">
    <property type="entry name" value="alpha/beta-Hydrolases"/>
    <property type="match status" value="1"/>
</dbReference>
<gene>
    <name evidence="2" type="ORF">ALP84_02245</name>
</gene>
<dbReference type="EMBL" id="RBRY01000177">
    <property type="protein sequence ID" value="RMR50355.1"/>
    <property type="molecule type" value="Genomic_DNA"/>
</dbReference>
<organism evidence="2 3">
    <name type="scientific">Pseudomonas cichorii</name>
    <dbReference type="NCBI Taxonomy" id="36746"/>
    <lineage>
        <taxon>Bacteria</taxon>
        <taxon>Pseudomonadati</taxon>
        <taxon>Pseudomonadota</taxon>
        <taxon>Gammaproteobacteria</taxon>
        <taxon>Pseudomonadales</taxon>
        <taxon>Pseudomonadaceae</taxon>
        <taxon>Pseudomonas</taxon>
    </lineage>
</organism>
<dbReference type="Gene3D" id="3.40.50.1820">
    <property type="entry name" value="alpha/beta hydrolase"/>
    <property type="match status" value="1"/>
</dbReference>
<dbReference type="InterPro" id="IPR051044">
    <property type="entry name" value="MAG_DAG_Lipase"/>
</dbReference>
<dbReference type="InterPro" id="IPR029058">
    <property type="entry name" value="AB_hydrolase_fold"/>
</dbReference>
<evidence type="ECO:0000313" key="3">
    <source>
        <dbReference type="Proteomes" id="UP000278332"/>
    </source>
</evidence>
<evidence type="ECO:0000313" key="2">
    <source>
        <dbReference type="EMBL" id="RMR50355.1"/>
    </source>
</evidence>
<name>A0A3M4VEU9_PSECI</name>
<sequence>MNLAVGQPEVVIGDTLNEHLIRASIQTREITMNHEAFWLDASDNTRLHVNAWLPADTPKAVVMLSHGMAEHGGRYERLGTALNVAGIALYAHDQRGHGLTAANGEQGHFADKDGWSKVVGDLATLSQTIGQKHPGLPLFLLGHSMGSYIAQAYLMHHGASLQGAILSGSNFQPVSLYRSARQIARLERWRQGPKGRSALIEWLSFGSFNKAFKPARTRFDWLSRDHEEVDKYLFDPLCGFRCTNQLWFDLLGGLQKISKPSNLKQIDPGLPLLIIGGECDPVSDGKRLKDLAHALGKAGHQVVQLEIYPEARHELLNETNRDDVTRDLIDWLLRSLEQPRPHRAE</sequence>
<dbReference type="InterPro" id="IPR022742">
    <property type="entry name" value="Hydrolase_4"/>
</dbReference>
<proteinExistence type="predicted"/>
<dbReference type="Proteomes" id="UP000278332">
    <property type="component" value="Unassembled WGS sequence"/>
</dbReference>
<dbReference type="PANTHER" id="PTHR11614">
    <property type="entry name" value="PHOSPHOLIPASE-RELATED"/>
    <property type="match status" value="1"/>
</dbReference>
<dbReference type="AlphaFoldDB" id="A0A3M4VEU9"/>
<evidence type="ECO:0000259" key="1">
    <source>
        <dbReference type="Pfam" id="PF12146"/>
    </source>
</evidence>
<comment type="caution">
    <text evidence="2">The sequence shown here is derived from an EMBL/GenBank/DDBJ whole genome shotgun (WGS) entry which is preliminary data.</text>
</comment>
<dbReference type="Pfam" id="PF12146">
    <property type="entry name" value="Hydrolase_4"/>
    <property type="match status" value="1"/>
</dbReference>
<feature type="domain" description="Serine aminopeptidase S33" evidence="1">
    <location>
        <begin position="57"/>
        <end position="320"/>
    </location>
</feature>
<reference evidence="2 3" key="1">
    <citation type="submission" date="2018-08" db="EMBL/GenBank/DDBJ databases">
        <title>Recombination of ecologically and evolutionarily significant loci maintains genetic cohesion in the Pseudomonas syringae species complex.</title>
        <authorList>
            <person name="Dillon M."/>
            <person name="Thakur S."/>
            <person name="Almeida R.N.D."/>
            <person name="Weir B.S."/>
            <person name="Guttman D.S."/>
        </authorList>
    </citation>
    <scope>NUCLEOTIDE SEQUENCE [LARGE SCALE GENOMIC DNA]</scope>
    <source>
        <strain evidence="2 3">ICMP 6917</strain>
    </source>
</reference>
<dbReference type="InterPro" id="IPR017208">
    <property type="entry name" value="UCP037442_abhydr"/>
</dbReference>
<dbReference type="PIRSF" id="PIRSF037442">
    <property type="entry name" value="UCP037442_abhydr"/>
    <property type="match status" value="1"/>
</dbReference>